<dbReference type="InterPro" id="IPR013320">
    <property type="entry name" value="ConA-like_dom_sf"/>
</dbReference>
<organism evidence="11 12">
    <name type="scientific">Hyaloscypha variabilis (strain UAMH 11265 / GT02V1 / F)</name>
    <name type="common">Meliniomyces variabilis</name>
    <dbReference type="NCBI Taxonomy" id="1149755"/>
    <lineage>
        <taxon>Eukaryota</taxon>
        <taxon>Fungi</taxon>
        <taxon>Dikarya</taxon>
        <taxon>Ascomycota</taxon>
        <taxon>Pezizomycotina</taxon>
        <taxon>Leotiomycetes</taxon>
        <taxon>Helotiales</taxon>
        <taxon>Hyaloscyphaceae</taxon>
        <taxon>Hyaloscypha</taxon>
        <taxon>Hyaloscypha variabilis</taxon>
    </lineage>
</organism>
<dbReference type="FunFam" id="2.70.100.10:FF:000001">
    <property type="entry name" value="Glucanase"/>
    <property type="match status" value="1"/>
</dbReference>
<dbReference type="Gene3D" id="2.70.100.10">
    <property type="entry name" value="Glycoside hydrolase, family 7, domain"/>
    <property type="match status" value="1"/>
</dbReference>
<evidence type="ECO:0000256" key="4">
    <source>
        <dbReference type="ARBA" id="ARBA00022801"/>
    </source>
</evidence>
<comment type="catalytic activity">
    <reaction evidence="1">
        <text>Hydrolysis of (1-&gt;4)-beta-D-glucosidic linkages in cellulose and cellotetraose, releasing cellobiose from the non-reducing ends of the chains.</text>
        <dbReference type="EC" id="3.2.1.91"/>
    </reaction>
</comment>
<dbReference type="InterPro" id="IPR037019">
    <property type="entry name" value="Glyco_hydro_7_sf"/>
</dbReference>
<protein>
    <recommendedName>
        <fullName evidence="9">Glucanase</fullName>
        <ecNumber evidence="9">3.2.1.-</ecNumber>
    </recommendedName>
</protein>
<evidence type="ECO:0000256" key="2">
    <source>
        <dbReference type="ARBA" id="ARBA00006044"/>
    </source>
</evidence>
<reference evidence="11 12" key="1">
    <citation type="submission" date="2016-04" db="EMBL/GenBank/DDBJ databases">
        <title>A degradative enzymes factory behind the ericoid mycorrhizal symbiosis.</title>
        <authorList>
            <consortium name="DOE Joint Genome Institute"/>
            <person name="Martino E."/>
            <person name="Morin E."/>
            <person name="Grelet G."/>
            <person name="Kuo A."/>
            <person name="Kohler A."/>
            <person name="Daghino S."/>
            <person name="Barry K."/>
            <person name="Choi C."/>
            <person name="Cichocki N."/>
            <person name="Clum A."/>
            <person name="Copeland A."/>
            <person name="Hainaut M."/>
            <person name="Haridas S."/>
            <person name="Labutti K."/>
            <person name="Lindquist E."/>
            <person name="Lipzen A."/>
            <person name="Khouja H.-R."/>
            <person name="Murat C."/>
            <person name="Ohm R."/>
            <person name="Olson A."/>
            <person name="Spatafora J."/>
            <person name="Veneault-Fourrey C."/>
            <person name="Henrissat B."/>
            <person name="Grigoriev I."/>
            <person name="Martin F."/>
            <person name="Perotto S."/>
        </authorList>
    </citation>
    <scope>NUCLEOTIDE SEQUENCE [LARGE SCALE GENOMIC DNA]</scope>
    <source>
        <strain evidence="11 12">F</strain>
    </source>
</reference>
<keyword evidence="6" id="KW-0119">Carbohydrate metabolism</keyword>
<dbReference type="Pfam" id="PF00840">
    <property type="entry name" value="Glyco_hydro_7"/>
    <property type="match status" value="1"/>
</dbReference>
<evidence type="ECO:0000313" key="12">
    <source>
        <dbReference type="Proteomes" id="UP000235786"/>
    </source>
</evidence>
<dbReference type="PANTHER" id="PTHR33753">
    <property type="entry name" value="1,4-BETA-D-GLUCAN CELLOBIOHYDROLASE B"/>
    <property type="match status" value="1"/>
</dbReference>
<evidence type="ECO:0000313" key="11">
    <source>
        <dbReference type="EMBL" id="PMD36707.1"/>
    </source>
</evidence>
<evidence type="ECO:0000256" key="10">
    <source>
        <dbReference type="SAM" id="SignalP"/>
    </source>
</evidence>
<keyword evidence="3 10" id="KW-0732">Signal</keyword>
<dbReference type="AlphaFoldDB" id="A0A2J6RDW7"/>
<dbReference type="InterPro" id="IPR001722">
    <property type="entry name" value="Glyco_hydro_7"/>
</dbReference>
<name>A0A2J6RDW7_HYAVF</name>
<feature type="signal peptide" evidence="10">
    <location>
        <begin position="1"/>
        <end position="17"/>
    </location>
</feature>
<dbReference type="Proteomes" id="UP000235786">
    <property type="component" value="Unassembled WGS sequence"/>
</dbReference>
<keyword evidence="12" id="KW-1185">Reference proteome</keyword>
<feature type="chain" id="PRO_5014410344" description="Glucanase" evidence="10">
    <location>
        <begin position="18"/>
        <end position="455"/>
    </location>
</feature>
<evidence type="ECO:0000256" key="9">
    <source>
        <dbReference type="RuleBase" id="RU361164"/>
    </source>
</evidence>
<dbReference type="PRINTS" id="PR00734">
    <property type="entry name" value="GLHYDRLASE7"/>
</dbReference>
<dbReference type="CDD" id="cd07999">
    <property type="entry name" value="GH7_CBH_EG"/>
    <property type="match status" value="1"/>
</dbReference>
<comment type="similarity">
    <text evidence="2 9">Belongs to the glycosyl hydrolase 7 (cellulase C) family.</text>
</comment>
<keyword evidence="8 9" id="KW-0624">Polysaccharide degradation</keyword>
<proteinExistence type="inferred from homology"/>
<evidence type="ECO:0000256" key="8">
    <source>
        <dbReference type="ARBA" id="ARBA00023326"/>
    </source>
</evidence>
<dbReference type="SUPFAM" id="SSF49899">
    <property type="entry name" value="Concanavalin A-like lectins/glucanases"/>
    <property type="match status" value="1"/>
</dbReference>
<dbReference type="STRING" id="1149755.A0A2J6RDW7"/>
<sequence>MYSRLALILFPLTLVAGQQFATLTAETHPSLTWQTCTAPGSCTTNNGKVVLDSNWRWLHSVNGSTNCYTGNTWDATLCPDDATCAANCALDGADYTGTYGVTATGSSLKLDFVTGKNVGSRLYLLSDDEHYQMFNMLNQEFTFDVDVSNLPCGLNGALYMSGMVADGGVAQYPTNKAGAKYGVGYCDSQCPRDLKFINGQANVEGWAPSSNSVNTGIGNHGSCCAEMDIWEANSISTALTPHAADTPQQTMCTGDTCGGTYSTSRYAGTTDPDGCDFNSYRMGNTTFYGPKMTVDTTSKFTVVTQFLTDDGTPNGTLSEIKRFYVQNGVVIPNSQSNVAGVTGNSITTAFCDAQKIAFNNTNGFETHGGLTSMSKAFVDGMVLVMSLWDDYYANALWLDSDYPTDAGASTPGIARGTCPTNSGVPAQVESSAASAYVIYENIKVGAINSTFAAGS</sequence>
<dbReference type="GO" id="GO:0016162">
    <property type="term" value="F:cellulose 1,4-beta-cellobiosidase activity"/>
    <property type="evidence" value="ECO:0007669"/>
    <property type="project" value="UniProtKB-EC"/>
</dbReference>
<dbReference type="OrthoDB" id="412382at2759"/>
<keyword evidence="7 9" id="KW-0326">Glycosidase</keyword>
<evidence type="ECO:0000256" key="5">
    <source>
        <dbReference type="ARBA" id="ARBA00023001"/>
    </source>
</evidence>
<keyword evidence="4 9" id="KW-0378">Hydrolase</keyword>
<accession>A0A2J6RDW7</accession>
<dbReference type="EC" id="3.2.1.-" evidence="9"/>
<dbReference type="PANTHER" id="PTHR33753:SF2">
    <property type="entry name" value="GLYCOSIDE HYDROLASE FAMILY 7 PROTEIN"/>
    <property type="match status" value="1"/>
</dbReference>
<dbReference type="EMBL" id="KZ613950">
    <property type="protein sequence ID" value="PMD36707.1"/>
    <property type="molecule type" value="Genomic_DNA"/>
</dbReference>
<dbReference type="GO" id="GO:0030245">
    <property type="term" value="P:cellulose catabolic process"/>
    <property type="evidence" value="ECO:0007669"/>
    <property type="project" value="UniProtKB-KW"/>
</dbReference>
<gene>
    <name evidence="11" type="ORF">L207DRAFT_556224</name>
</gene>
<evidence type="ECO:0000256" key="7">
    <source>
        <dbReference type="ARBA" id="ARBA00023295"/>
    </source>
</evidence>
<keyword evidence="5 9" id="KW-0136">Cellulose degradation</keyword>
<evidence type="ECO:0000256" key="1">
    <source>
        <dbReference type="ARBA" id="ARBA00001641"/>
    </source>
</evidence>
<evidence type="ECO:0000256" key="3">
    <source>
        <dbReference type="ARBA" id="ARBA00022729"/>
    </source>
</evidence>
<evidence type="ECO:0000256" key="6">
    <source>
        <dbReference type="ARBA" id="ARBA00023277"/>
    </source>
</evidence>